<reference evidence="1 2" key="1">
    <citation type="submission" date="2020-08" db="EMBL/GenBank/DDBJ databases">
        <title>Genomic Encyclopedia of Type Strains, Phase III (KMG-III): the genomes of soil and plant-associated and newly described type strains.</title>
        <authorList>
            <person name="Whitman W."/>
        </authorList>
    </citation>
    <scope>NUCLEOTIDE SEQUENCE [LARGE SCALE GENOMIC DNA]</scope>
    <source>
        <strain evidence="1 2">CECT 7247</strain>
    </source>
</reference>
<protein>
    <recommendedName>
        <fullName evidence="3">J domain-containing protein</fullName>
    </recommendedName>
</protein>
<dbReference type="Gene3D" id="1.10.287.110">
    <property type="entry name" value="DnaJ domain"/>
    <property type="match status" value="1"/>
</dbReference>
<name>A0ABR6GWE9_9BURK</name>
<sequence length="285" mass="31999">MTSQAITPRELDARREALADLQRQLADEEQAYATTRTWLQAFIDRYVASLGPLYMELDALESQLYCAMRYLHDALSRNGVDARAPEPPRATATPLLPHLPPGAPLPPQPEGGLVQVGPPTLKTLYRRAAMRLHPDLAPDDSERRIREQKMVEVNDAYAASDRHRLEQLLLASGESTFKVKGGDADAVLNWLRHAERSVQGRLRVVQAHTALLVNHPMHQLGQAIERAERKGLQPLTIMANRLRAQITERRQELYIGQRLQPESGMAEAFLRQRQQRMGGGIAASY</sequence>
<comment type="caution">
    <text evidence="1">The sequence shown here is derived from an EMBL/GenBank/DDBJ whole genome shotgun (WGS) entry which is preliminary data.</text>
</comment>
<keyword evidence="2" id="KW-1185">Reference proteome</keyword>
<proteinExistence type="predicted"/>
<dbReference type="CDD" id="cd06257">
    <property type="entry name" value="DnaJ"/>
    <property type="match status" value="1"/>
</dbReference>
<dbReference type="InterPro" id="IPR001623">
    <property type="entry name" value="DnaJ_domain"/>
</dbReference>
<dbReference type="SUPFAM" id="SSF46565">
    <property type="entry name" value="Chaperone J-domain"/>
    <property type="match status" value="1"/>
</dbReference>
<accession>A0ABR6GWE9</accession>
<gene>
    <name evidence="1" type="ORF">FHS28_003845</name>
</gene>
<evidence type="ECO:0008006" key="3">
    <source>
        <dbReference type="Google" id="ProtNLM"/>
    </source>
</evidence>
<dbReference type="InterPro" id="IPR036869">
    <property type="entry name" value="J_dom_sf"/>
</dbReference>
<organism evidence="1 2">
    <name type="scientific">Roseateles terrae</name>
    <dbReference type="NCBI Taxonomy" id="431060"/>
    <lineage>
        <taxon>Bacteria</taxon>
        <taxon>Pseudomonadati</taxon>
        <taxon>Pseudomonadota</taxon>
        <taxon>Betaproteobacteria</taxon>
        <taxon>Burkholderiales</taxon>
        <taxon>Sphaerotilaceae</taxon>
        <taxon>Roseateles</taxon>
    </lineage>
</organism>
<dbReference type="Proteomes" id="UP000574369">
    <property type="component" value="Unassembled WGS sequence"/>
</dbReference>
<evidence type="ECO:0000313" key="2">
    <source>
        <dbReference type="Proteomes" id="UP000574369"/>
    </source>
</evidence>
<evidence type="ECO:0000313" key="1">
    <source>
        <dbReference type="EMBL" id="MBB3196433.1"/>
    </source>
</evidence>
<dbReference type="EMBL" id="JACHXO010000007">
    <property type="protein sequence ID" value="MBB3196433.1"/>
    <property type="molecule type" value="Genomic_DNA"/>
</dbReference>
<dbReference type="RefSeq" id="WP_088454623.1">
    <property type="nucleotide sequence ID" value="NZ_JACHXO010000007.1"/>
</dbReference>